<accession>A0A4R0GMP7</accession>
<keyword evidence="2" id="KW-1185">Reference proteome</keyword>
<reference evidence="1 2" key="1">
    <citation type="submission" date="2019-02" db="EMBL/GenBank/DDBJ databases">
        <title>Jishengella sp. nov., isolated from a root of Zingiber montanum.</title>
        <authorList>
            <person name="Kuncharoen N."/>
            <person name="Kudo T."/>
            <person name="Masahiro Y."/>
            <person name="Ohkuma M."/>
            <person name="Tanasupawat S."/>
        </authorList>
    </citation>
    <scope>NUCLEOTIDE SEQUENCE [LARGE SCALE GENOMIC DNA]</scope>
    <source>
        <strain evidence="1 2">PLAI 1-1</strain>
    </source>
</reference>
<comment type="caution">
    <text evidence="1">The sequence shown here is derived from an EMBL/GenBank/DDBJ whole genome shotgun (WGS) entry which is preliminary data.</text>
</comment>
<keyword evidence="1" id="KW-0560">Oxidoreductase</keyword>
<dbReference type="OrthoDB" id="1122317at2"/>
<dbReference type="CDD" id="cd21650">
    <property type="entry name" value="CrtA-like"/>
    <property type="match status" value="1"/>
</dbReference>
<evidence type="ECO:0000313" key="2">
    <source>
        <dbReference type="Proteomes" id="UP000292274"/>
    </source>
</evidence>
<evidence type="ECO:0000313" key="1">
    <source>
        <dbReference type="EMBL" id="TCB97922.1"/>
    </source>
</evidence>
<dbReference type="InterPro" id="IPR049574">
    <property type="entry name" value="CrtA-like"/>
</dbReference>
<dbReference type="GO" id="GO:0004497">
    <property type="term" value="F:monooxygenase activity"/>
    <property type="evidence" value="ECO:0007669"/>
    <property type="project" value="UniProtKB-KW"/>
</dbReference>
<dbReference type="RefSeq" id="WP_131303300.1">
    <property type="nucleotide sequence ID" value="NZ_SJJR01000005.1"/>
</dbReference>
<dbReference type="AlphaFoldDB" id="A0A4R0GMP7"/>
<name>A0A4R0GMP7_9ACTN</name>
<protein>
    <submittedName>
        <fullName evidence="1">Monooxygenase</fullName>
    </submittedName>
</protein>
<sequence length="254" mass="27310">MNGPSADPGGPPAGAVPKLVTLHVWRIPRAAVGRALVRMARDPRRLRALPGVRFGKLLGTGTGTGFGPGDADPTRWAALTVWDSPDAATRFTDSPVGRAWSGIAEAGVRLDLRPLSSRGEWSGRRPFGEPAGGRVTGPVLALTRARLRPTRALTFWRAVPPVAVALRTAPGLLARFGVGEAPLGWQGTVSVWRDPADLVAFAYRHPEHRAAITRTPTERWYAEELFARFEVRDVIGDRTVLGWVDGEPAKGGRA</sequence>
<proteinExistence type="predicted"/>
<gene>
    <name evidence="1" type="ORF">E0H26_09995</name>
</gene>
<dbReference type="Proteomes" id="UP000292274">
    <property type="component" value="Unassembled WGS sequence"/>
</dbReference>
<keyword evidence="1" id="KW-0503">Monooxygenase</keyword>
<organism evidence="1 2">
    <name type="scientific">Micromonospora zingiberis</name>
    <dbReference type="NCBI Taxonomy" id="2053011"/>
    <lineage>
        <taxon>Bacteria</taxon>
        <taxon>Bacillati</taxon>
        <taxon>Actinomycetota</taxon>
        <taxon>Actinomycetes</taxon>
        <taxon>Micromonosporales</taxon>
        <taxon>Micromonosporaceae</taxon>
        <taxon>Micromonospora</taxon>
    </lineage>
</organism>
<dbReference type="EMBL" id="SJJR01000005">
    <property type="protein sequence ID" value="TCB97922.1"/>
    <property type="molecule type" value="Genomic_DNA"/>
</dbReference>